<sequence>MSRRVTRYAKLRRGPFETLAAEHGLTSQSAQAREIGVITSEHHRALNGQQQEISGFYVIGVLHAVGTPDVKKLLSHLFDTGHERESVAS</sequence>
<organism evidence="1 2">
    <name type="scientific">Nonomuraea zeae</name>
    <dbReference type="NCBI Taxonomy" id="1642303"/>
    <lineage>
        <taxon>Bacteria</taxon>
        <taxon>Bacillati</taxon>
        <taxon>Actinomycetota</taxon>
        <taxon>Actinomycetes</taxon>
        <taxon>Streptosporangiales</taxon>
        <taxon>Streptosporangiaceae</taxon>
        <taxon>Nonomuraea</taxon>
    </lineage>
</organism>
<reference evidence="1 2" key="1">
    <citation type="submission" date="2019-05" db="EMBL/GenBank/DDBJ databases">
        <title>Draft genome sequence of Nonomuraea zeae DSM 100528.</title>
        <authorList>
            <person name="Saricaoglu S."/>
            <person name="Isik K."/>
        </authorList>
    </citation>
    <scope>NUCLEOTIDE SEQUENCE [LARGE SCALE GENOMIC DNA]</scope>
    <source>
        <strain evidence="1 2">DSM 100528</strain>
    </source>
</reference>
<protein>
    <submittedName>
        <fullName evidence="1">Uncharacterized protein</fullName>
    </submittedName>
</protein>
<dbReference type="AlphaFoldDB" id="A0A5S4H2Z8"/>
<dbReference type="EMBL" id="VCKX01000002">
    <property type="protein sequence ID" value="TMR39633.1"/>
    <property type="molecule type" value="Genomic_DNA"/>
</dbReference>
<keyword evidence="2" id="KW-1185">Reference proteome</keyword>
<name>A0A5S4H2Z8_9ACTN</name>
<comment type="caution">
    <text evidence="1">The sequence shown here is derived from an EMBL/GenBank/DDBJ whole genome shotgun (WGS) entry which is preliminary data.</text>
</comment>
<gene>
    <name evidence="1" type="ORF">ETD85_01065</name>
</gene>
<dbReference type="Proteomes" id="UP000306628">
    <property type="component" value="Unassembled WGS sequence"/>
</dbReference>
<proteinExistence type="predicted"/>
<accession>A0A5S4H2Z8</accession>
<evidence type="ECO:0000313" key="2">
    <source>
        <dbReference type="Proteomes" id="UP000306628"/>
    </source>
</evidence>
<evidence type="ECO:0000313" key="1">
    <source>
        <dbReference type="EMBL" id="TMR39633.1"/>
    </source>
</evidence>
<dbReference type="RefSeq" id="WP_138687659.1">
    <property type="nucleotide sequence ID" value="NZ_JBHSAZ010000112.1"/>
</dbReference>